<organism evidence="1 2">
    <name type="scientific">Pedobacter steynii</name>
    <dbReference type="NCBI Taxonomy" id="430522"/>
    <lineage>
        <taxon>Bacteria</taxon>
        <taxon>Pseudomonadati</taxon>
        <taxon>Bacteroidota</taxon>
        <taxon>Sphingobacteriia</taxon>
        <taxon>Sphingobacteriales</taxon>
        <taxon>Sphingobacteriaceae</taxon>
        <taxon>Pedobacter</taxon>
    </lineage>
</organism>
<dbReference type="AlphaFoldDB" id="A0A1G9N4S0"/>
<keyword evidence="2" id="KW-1185">Reference proteome</keyword>
<protein>
    <recommendedName>
        <fullName evidence="3">DUF3095 domain-containing protein</fullName>
    </recommendedName>
</protein>
<reference evidence="2" key="1">
    <citation type="submission" date="2016-10" db="EMBL/GenBank/DDBJ databases">
        <authorList>
            <person name="Varghese N."/>
            <person name="Submissions S."/>
        </authorList>
    </citation>
    <scope>NUCLEOTIDE SEQUENCE [LARGE SCALE GENOMIC DNA]</scope>
    <source>
        <strain evidence="2">DSM 19110</strain>
    </source>
</reference>
<proteinExistence type="predicted"/>
<name>A0A1G9N4S0_9SPHI</name>
<dbReference type="Proteomes" id="UP000183200">
    <property type="component" value="Unassembled WGS sequence"/>
</dbReference>
<dbReference type="Pfam" id="PF11294">
    <property type="entry name" value="DUF3095"/>
    <property type="match status" value="1"/>
</dbReference>
<gene>
    <name evidence="1" type="ORF">SAMN05421820_102213</name>
</gene>
<dbReference type="EMBL" id="FNGY01000002">
    <property type="protein sequence ID" value="SDL81394.1"/>
    <property type="molecule type" value="Genomic_DNA"/>
</dbReference>
<dbReference type="OrthoDB" id="5342145at2"/>
<sequence>MPQPTDQFYHDLPANRMALADLLVKASLFHPVPANWHVIITDIKGSTQAVQSGLHETVNLIATGSIVTVLNLAFRAGITVPFFFGGDGATFIVPPSIVDQAMQGLLLYQLNTSENFNLELRVGVVPVQEIYEEGHELNISKFSLSDAFSIPVILGKGLSFAEQLIKAEDYLFTSELAPAAELDLSGMQCRWDKIDPPEHGQEIVTLLIMAVGLVSPALIFSKVIRHIDEIYGPPQKRQPISVAKLKLKSSFDRLSVEMRARIGKIRFFELLKSWLINLYGYIYFQTESGKNYLNRLVEMSDTLVMDGRINTVISGNQTQRFQLLKALDELEQAGEVLYGVHVSGDSVMSCYVRDLKDGHIHFVDGAEGGYTQAARQLKAKLIHKI</sequence>
<dbReference type="STRING" id="430522.BFS30_16930"/>
<evidence type="ECO:0008006" key="3">
    <source>
        <dbReference type="Google" id="ProtNLM"/>
    </source>
</evidence>
<dbReference type="InterPro" id="IPR021445">
    <property type="entry name" value="DUF3095"/>
</dbReference>
<dbReference type="RefSeq" id="WP_074605116.1">
    <property type="nucleotide sequence ID" value="NZ_FNGY01000002.1"/>
</dbReference>
<accession>A0A1G9N4S0</accession>
<evidence type="ECO:0000313" key="2">
    <source>
        <dbReference type="Proteomes" id="UP000183200"/>
    </source>
</evidence>
<evidence type="ECO:0000313" key="1">
    <source>
        <dbReference type="EMBL" id="SDL81394.1"/>
    </source>
</evidence>